<reference evidence="10 11" key="1">
    <citation type="journal article" date="2012" name="PLoS ONE">
        <title>Functional divergence in the genus oenococcus as predicted by genome sequencing of the newly-described species, Oenococcus kitaharae.</title>
        <authorList>
            <person name="Borneman A.R."/>
            <person name="McCarthy J.M."/>
            <person name="Chambers P.J."/>
            <person name="Bartowsky E.J."/>
        </authorList>
    </citation>
    <scope>NUCLEOTIDE SEQUENCE [LARGE SCALE GENOMIC DNA]</scope>
    <source>
        <strain evidence="11">DSM17330</strain>
    </source>
</reference>
<evidence type="ECO:0000256" key="6">
    <source>
        <dbReference type="ARBA" id="ARBA00022840"/>
    </source>
</evidence>
<dbReference type="AlphaFoldDB" id="G9WG70"/>
<sequence length="281" mass="31143">MADALIKIKDLSFHYAQQQDNTTLDHLSLSIQKGSWTTIIGRNGSGKSTLIKLLTGLLENQSQDAIRLFGRVLSEDTVDEIRSHIGLVFQNPDNQFVGPTVADDVAFGLENLGLSRDHMEQRVKEALENVGMQDFYDWEPARLSGGQKQRVALAGVLALQSDLIILDEATSMIDPIGRQSLLALVKQLQNHFGMTILSVTHDIEETFLADQILVMDHGSIALQGRPSQILVQDQALAGFGIELPLSRIVQRDLLTLSIALPSGYLSEEELIDQLWQLYSKK</sequence>
<dbReference type="InterPro" id="IPR017871">
    <property type="entry name" value="ABC_transporter-like_CS"/>
</dbReference>
<dbReference type="CDD" id="cd03225">
    <property type="entry name" value="ABC_cobalt_CbiO_domain1"/>
    <property type="match status" value="1"/>
</dbReference>
<organism evidence="10 11">
    <name type="scientific">Oenococcus kitaharae DSM 17330</name>
    <dbReference type="NCBI Taxonomy" id="1045004"/>
    <lineage>
        <taxon>Bacteria</taxon>
        <taxon>Bacillati</taxon>
        <taxon>Bacillota</taxon>
        <taxon>Bacilli</taxon>
        <taxon>Lactobacillales</taxon>
        <taxon>Lactobacillaceae</taxon>
        <taxon>Oenococcus</taxon>
    </lineage>
</organism>
<dbReference type="InterPro" id="IPR027417">
    <property type="entry name" value="P-loop_NTPase"/>
</dbReference>
<dbReference type="GO" id="GO:0016887">
    <property type="term" value="F:ATP hydrolysis activity"/>
    <property type="evidence" value="ECO:0007669"/>
    <property type="project" value="InterPro"/>
</dbReference>
<evidence type="ECO:0000313" key="11">
    <source>
        <dbReference type="Proteomes" id="UP000004959"/>
    </source>
</evidence>
<accession>G9WG70</accession>
<dbReference type="InterPro" id="IPR003439">
    <property type="entry name" value="ABC_transporter-like_ATP-bd"/>
</dbReference>
<dbReference type="eggNOG" id="COG1122">
    <property type="taxonomic scope" value="Bacteria"/>
</dbReference>
<dbReference type="NCBIfam" id="TIGR04520">
    <property type="entry name" value="ECF_ATPase_1"/>
    <property type="match status" value="1"/>
</dbReference>
<keyword evidence="7" id="KW-1278">Translocase</keyword>
<dbReference type="EMBL" id="AFVZ01000001">
    <property type="protein sequence ID" value="EHN59678.1"/>
    <property type="molecule type" value="Genomic_DNA"/>
</dbReference>
<dbReference type="GO" id="GO:0042626">
    <property type="term" value="F:ATPase-coupled transmembrane transporter activity"/>
    <property type="evidence" value="ECO:0007669"/>
    <property type="project" value="TreeGrafter"/>
</dbReference>
<feature type="domain" description="ABC transporter" evidence="9">
    <location>
        <begin position="6"/>
        <end position="242"/>
    </location>
</feature>
<evidence type="ECO:0000259" key="9">
    <source>
        <dbReference type="PROSITE" id="PS50893"/>
    </source>
</evidence>
<dbReference type="NCBIfam" id="NF010167">
    <property type="entry name" value="PRK13648.1"/>
    <property type="match status" value="1"/>
</dbReference>
<evidence type="ECO:0000256" key="7">
    <source>
        <dbReference type="ARBA" id="ARBA00022967"/>
    </source>
</evidence>
<dbReference type="PROSITE" id="PS00211">
    <property type="entry name" value="ABC_TRANSPORTER_1"/>
    <property type="match status" value="1"/>
</dbReference>
<dbReference type="InterPro" id="IPR030947">
    <property type="entry name" value="EcfA_1"/>
</dbReference>
<dbReference type="HOGENOM" id="CLU_000604_1_22_9"/>
<evidence type="ECO:0000256" key="4">
    <source>
        <dbReference type="ARBA" id="ARBA00022475"/>
    </source>
</evidence>
<dbReference type="OrthoDB" id="9784332at2"/>
<evidence type="ECO:0000256" key="5">
    <source>
        <dbReference type="ARBA" id="ARBA00022741"/>
    </source>
</evidence>
<dbReference type="FunFam" id="3.40.50.300:FF:000224">
    <property type="entry name" value="Energy-coupling factor transporter ATP-binding protein EcfA"/>
    <property type="match status" value="1"/>
</dbReference>
<dbReference type="Proteomes" id="UP000004959">
    <property type="component" value="Chromosome"/>
</dbReference>
<dbReference type="PATRIC" id="fig|1045004.4.peg.1572"/>
<dbReference type="GO" id="GO:0005524">
    <property type="term" value="F:ATP binding"/>
    <property type="evidence" value="ECO:0007669"/>
    <property type="project" value="UniProtKB-KW"/>
</dbReference>
<keyword evidence="11" id="KW-1185">Reference proteome</keyword>
<comment type="caution">
    <text evidence="10">The sequence shown here is derived from an EMBL/GenBank/DDBJ whole genome shotgun (WGS) entry which is preliminary data.</text>
</comment>
<dbReference type="InterPro" id="IPR015856">
    <property type="entry name" value="ABC_transpr_CbiO/EcfA_su"/>
</dbReference>
<keyword evidence="5" id="KW-0547">Nucleotide-binding</keyword>
<comment type="similarity">
    <text evidence="2">Belongs to the ABC transporter superfamily.</text>
</comment>
<dbReference type="SMART" id="SM00382">
    <property type="entry name" value="AAA"/>
    <property type="match status" value="1"/>
</dbReference>
<dbReference type="PANTHER" id="PTHR43553">
    <property type="entry name" value="HEAVY METAL TRANSPORTER"/>
    <property type="match status" value="1"/>
</dbReference>
<dbReference type="RefSeq" id="WP_007746731.1">
    <property type="nucleotide sequence ID" value="NZ_CM001398.1"/>
</dbReference>
<keyword evidence="8" id="KW-0472">Membrane</keyword>
<dbReference type="PANTHER" id="PTHR43553:SF24">
    <property type="entry name" value="ENERGY-COUPLING FACTOR TRANSPORTER ATP-BINDING PROTEIN ECFA1"/>
    <property type="match status" value="1"/>
</dbReference>
<keyword evidence="3" id="KW-0813">Transport</keyword>
<dbReference type="STRING" id="336988.NT96_01655"/>
<evidence type="ECO:0000313" key="10">
    <source>
        <dbReference type="EMBL" id="EHN59678.1"/>
    </source>
</evidence>
<evidence type="ECO:0000256" key="3">
    <source>
        <dbReference type="ARBA" id="ARBA00022448"/>
    </source>
</evidence>
<keyword evidence="4" id="KW-1003">Cell membrane</keyword>
<dbReference type="InterPro" id="IPR050095">
    <property type="entry name" value="ECF_ABC_transporter_ATP-bd"/>
</dbReference>
<dbReference type="PROSITE" id="PS50893">
    <property type="entry name" value="ABC_TRANSPORTER_2"/>
    <property type="match status" value="1"/>
</dbReference>
<evidence type="ECO:0000256" key="8">
    <source>
        <dbReference type="ARBA" id="ARBA00023136"/>
    </source>
</evidence>
<protein>
    <submittedName>
        <fullName evidence="10">ABC-type cobalt transport system ATPase component</fullName>
    </submittedName>
</protein>
<proteinExistence type="inferred from homology"/>
<dbReference type="SUPFAM" id="SSF52540">
    <property type="entry name" value="P-loop containing nucleoside triphosphate hydrolases"/>
    <property type="match status" value="1"/>
</dbReference>
<name>G9WG70_9LACO</name>
<dbReference type="Pfam" id="PF00005">
    <property type="entry name" value="ABC_tran"/>
    <property type="match status" value="1"/>
</dbReference>
<dbReference type="Gene3D" id="3.40.50.300">
    <property type="entry name" value="P-loop containing nucleotide triphosphate hydrolases"/>
    <property type="match status" value="1"/>
</dbReference>
<keyword evidence="6" id="KW-0067">ATP-binding</keyword>
<dbReference type="InterPro" id="IPR003593">
    <property type="entry name" value="AAA+_ATPase"/>
</dbReference>
<dbReference type="GO" id="GO:0043190">
    <property type="term" value="C:ATP-binding cassette (ABC) transporter complex"/>
    <property type="evidence" value="ECO:0007669"/>
    <property type="project" value="TreeGrafter"/>
</dbReference>
<comment type="subcellular location">
    <subcellularLocation>
        <location evidence="1">Cell membrane</location>
        <topology evidence="1">Peripheral membrane protein</topology>
    </subcellularLocation>
</comment>
<evidence type="ECO:0000256" key="2">
    <source>
        <dbReference type="ARBA" id="ARBA00005417"/>
    </source>
</evidence>
<evidence type="ECO:0000256" key="1">
    <source>
        <dbReference type="ARBA" id="ARBA00004202"/>
    </source>
</evidence>
<gene>
    <name evidence="10" type="ORF">OKIT_1601</name>
</gene>